<dbReference type="GO" id="GO:0003964">
    <property type="term" value="F:RNA-directed DNA polymerase activity"/>
    <property type="evidence" value="ECO:0007669"/>
    <property type="project" value="UniProtKB-KW"/>
</dbReference>
<keyword evidence="2" id="KW-0695">RNA-directed DNA polymerase</keyword>
<keyword evidence="3" id="KW-1185">Reference proteome</keyword>
<evidence type="ECO:0000313" key="3">
    <source>
        <dbReference type="Proteomes" id="UP001140206"/>
    </source>
</evidence>
<name>A0AAV8DAI4_9POAL</name>
<dbReference type="InterPro" id="IPR026960">
    <property type="entry name" value="RVT-Znf"/>
</dbReference>
<dbReference type="AlphaFoldDB" id="A0AAV8DAI4"/>
<keyword evidence="2" id="KW-0808">Transferase</keyword>
<feature type="domain" description="Reverse transcriptase zinc-binding" evidence="1">
    <location>
        <begin position="110"/>
        <end position="192"/>
    </location>
</feature>
<sequence length="319" mass="37432">MQLESMFSTVLKFYLGDGKAVPFWHFDWGCGILKYKYQILFSCCQDNNISVFCFSQNKTDLSKIFRPALHTSTSALHQLSQALNHLDTELLSATPQTDTAIWKIQANNLFSTKSLYNFIQTVPKHESKFKKIWNLKIPPRMVIFLWQLMQNRIATIDTLEKRGWMMPSICYLCKTSEESVQHLFNDCSFTRQTKHKLLASCCPDNLQLFSLPTTMLLQEKTQLTMRKAKELLAILLFLVWRERCQRIFNQIQQDCHSVVDQAIFERETYSTSKAVDSLSEIYCSFSAPPTLHLAFLLHTLNRYFWLLMYFECLLRTFLF</sequence>
<proteinExistence type="predicted"/>
<evidence type="ECO:0000259" key="1">
    <source>
        <dbReference type="Pfam" id="PF13966"/>
    </source>
</evidence>
<reference evidence="2" key="1">
    <citation type="submission" date="2022-08" db="EMBL/GenBank/DDBJ databases">
        <authorList>
            <person name="Marques A."/>
        </authorList>
    </citation>
    <scope>NUCLEOTIDE SEQUENCE</scope>
    <source>
        <strain evidence="2">RhyPub2mFocal</strain>
        <tissue evidence="2">Leaves</tissue>
    </source>
</reference>
<comment type="caution">
    <text evidence="2">The sequence shown here is derived from an EMBL/GenBank/DDBJ whole genome shotgun (WGS) entry which is preliminary data.</text>
</comment>
<evidence type="ECO:0000313" key="2">
    <source>
        <dbReference type="EMBL" id="KAJ4763647.1"/>
    </source>
</evidence>
<keyword evidence="2" id="KW-0548">Nucleotidyltransferase</keyword>
<dbReference type="PANTHER" id="PTHR36617">
    <property type="entry name" value="PROTEIN, PUTATIVE-RELATED"/>
    <property type="match status" value="1"/>
</dbReference>
<dbReference type="Proteomes" id="UP001140206">
    <property type="component" value="Chromosome 4"/>
</dbReference>
<gene>
    <name evidence="2" type="ORF">LUZ62_074022</name>
</gene>
<dbReference type="PANTHER" id="PTHR36617:SF15">
    <property type="entry name" value="REVERSE TRANSCRIPTASE ZINC-BINDING DOMAIN-CONTAINING PROTEIN"/>
    <property type="match status" value="1"/>
</dbReference>
<dbReference type="Pfam" id="PF13966">
    <property type="entry name" value="zf-RVT"/>
    <property type="match status" value="1"/>
</dbReference>
<dbReference type="EMBL" id="JAMFTS010000004">
    <property type="protein sequence ID" value="KAJ4763647.1"/>
    <property type="molecule type" value="Genomic_DNA"/>
</dbReference>
<protein>
    <submittedName>
        <fullName evidence="2">RNA-directed DNA polymerase (Reverse transcriptase)-related family protein</fullName>
    </submittedName>
</protein>
<accession>A0AAV8DAI4</accession>
<organism evidence="2 3">
    <name type="scientific">Rhynchospora pubera</name>
    <dbReference type="NCBI Taxonomy" id="906938"/>
    <lineage>
        <taxon>Eukaryota</taxon>
        <taxon>Viridiplantae</taxon>
        <taxon>Streptophyta</taxon>
        <taxon>Embryophyta</taxon>
        <taxon>Tracheophyta</taxon>
        <taxon>Spermatophyta</taxon>
        <taxon>Magnoliopsida</taxon>
        <taxon>Liliopsida</taxon>
        <taxon>Poales</taxon>
        <taxon>Cyperaceae</taxon>
        <taxon>Cyperoideae</taxon>
        <taxon>Rhynchosporeae</taxon>
        <taxon>Rhynchospora</taxon>
    </lineage>
</organism>